<organism evidence="1 2">
    <name type="scientific">Pleodorina starrii</name>
    <dbReference type="NCBI Taxonomy" id="330485"/>
    <lineage>
        <taxon>Eukaryota</taxon>
        <taxon>Viridiplantae</taxon>
        <taxon>Chlorophyta</taxon>
        <taxon>core chlorophytes</taxon>
        <taxon>Chlorophyceae</taxon>
        <taxon>CS clade</taxon>
        <taxon>Chlamydomonadales</taxon>
        <taxon>Volvocaceae</taxon>
        <taxon>Pleodorina</taxon>
    </lineage>
</organism>
<evidence type="ECO:0000313" key="2">
    <source>
        <dbReference type="Proteomes" id="UP001165080"/>
    </source>
</evidence>
<sequence length="233" mass="25265">MTSIFQSQQLNMHHFNVNFARARCVARRQVSVHSDVHSYAHLLRWRKASLQKQRRTHLNIIRSSAPCLQVANGSLQPCPSFMCNSVGRVEELITISSSFRTAIVILAACFLGIQLVLAPPSLAVIAASDPDIDTFENVPAQLSSAGEAAAVPLSSVVSGPKKREIEGCTRKCVPTCIRGGEGAPGLGPISVRKEMVVFKEGFRSRQYCLSECAQVCALSFDKDKAAQLGQPAQ</sequence>
<reference evidence="1 2" key="1">
    <citation type="journal article" date="2023" name="Commun. Biol.">
        <title>Reorganization of the ancestral sex-determining regions during the evolution of trioecy in Pleodorina starrii.</title>
        <authorList>
            <person name="Takahashi K."/>
            <person name="Suzuki S."/>
            <person name="Kawai-Toyooka H."/>
            <person name="Yamamoto K."/>
            <person name="Hamaji T."/>
            <person name="Ootsuki R."/>
            <person name="Yamaguchi H."/>
            <person name="Kawachi M."/>
            <person name="Higashiyama T."/>
            <person name="Nozaki H."/>
        </authorList>
    </citation>
    <scope>NUCLEOTIDE SEQUENCE [LARGE SCALE GENOMIC DNA]</scope>
    <source>
        <strain evidence="1 2">NIES-4479</strain>
    </source>
</reference>
<dbReference type="AlphaFoldDB" id="A0A9W6BX53"/>
<gene>
    <name evidence="1" type="primary">PLEST009200</name>
    <name evidence="1" type="ORF">PLESTB_001582000</name>
</gene>
<dbReference type="PANTHER" id="PTHR36006:SF2">
    <property type="entry name" value="OS06G0704200 PROTEIN"/>
    <property type="match status" value="1"/>
</dbReference>
<proteinExistence type="predicted"/>
<dbReference type="Proteomes" id="UP001165080">
    <property type="component" value="Unassembled WGS sequence"/>
</dbReference>
<comment type="caution">
    <text evidence="1">The sequence shown here is derived from an EMBL/GenBank/DDBJ whole genome shotgun (WGS) entry which is preliminary data.</text>
</comment>
<name>A0A9W6BX53_9CHLO</name>
<keyword evidence="2" id="KW-1185">Reference proteome</keyword>
<dbReference type="EMBL" id="BRXU01000032">
    <property type="protein sequence ID" value="GLC60176.1"/>
    <property type="molecule type" value="Genomic_DNA"/>
</dbReference>
<dbReference type="PANTHER" id="PTHR36006">
    <property type="entry name" value="BNAC02G25390D PROTEIN"/>
    <property type="match status" value="1"/>
</dbReference>
<protein>
    <submittedName>
        <fullName evidence="1">Uncharacterized protein</fullName>
    </submittedName>
</protein>
<accession>A0A9W6BX53</accession>
<evidence type="ECO:0000313" key="1">
    <source>
        <dbReference type="EMBL" id="GLC60176.1"/>
    </source>
</evidence>